<dbReference type="GO" id="GO:0051028">
    <property type="term" value="P:mRNA transport"/>
    <property type="evidence" value="ECO:0007669"/>
    <property type="project" value="UniProtKB-KW"/>
</dbReference>
<evidence type="ECO:0000256" key="7">
    <source>
        <dbReference type="ARBA" id="ARBA00023242"/>
    </source>
</evidence>
<keyword evidence="6" id="KW-0906">Nuclear pore complex</keyword>
<keyword evidence="2" id="KW-0813">Transport</keyword>
<dbReference type="OrthoDB" id="2538017at2759"/>
<keyword evidence="3" id="KW-0509">mRNA transport</keyword>
<name>A0A218Z337_9HELO</name>
<organism evidence="9 10">
    <name type="scientific">Diplocarpon coronariae</name>
    <dbReference type="NCBI Taxonomy" id="2795749"/>
    <lineage>
        <taxon>Eukaryota</taxon>
        <taxon>Fungi</taxon>
        <taxon>Dikarya</taxon>
        <taxon>Ascomycota</taxon>
        <taxon>Pezizomycotina</taxon>
        <taxon>Leotiomycetes</taxon>
        <taxon>Helotiales</taxon>
        <taxon>Drepanopezizaceae</taxon>
        <taxon>Diplocarpon</taxon>
    </lineage>
</organism>
<evidence type="ECO:0000256" key="2">
    <source>
        <dbReference type="ARBA" id="ARBA00022448"/>
    </source>
</evidence>
<dbReference type="STRING" id="503106.A0A218Z337"/>
<dbReference type="AlphaFoldDB" id="A0A218Z337"/>
<dbReference type="GO" id="GO:0017056">
    <property type="term" value="F:structural constituent of nuclear pore"/>
    <property type="evidence" value="ECO:0007669"/>
    <property type="project" value="InterPro"/>
</dbReference>
<feature type="compositionally biased region" description="Polar residues" evidence="8">
    <location>
        <begin position="128"/>
        <end position="139"/>
    </location>
</feature>
<dbReference type="PANTHER" id="PTHR13437">
    <property type="entry name" value="NUCLEOPORIN P58/P45 NUCLEOPORIN-LIKE PROTEIN 1"/>
    <property type="match status" value="1"/>
</dbReference>
<gene>
    <name evidence="9" type="ORF">B2J93_2932</name>
</gene>
<reference evidence="9 10" key="1">
    <citation type="submission" date="2017-04" db="EMBL/GenBank/DDBJ databases">
        <title>Draft genome sequence of Marssonina coronaria NL1: causal agent of apple blotch.</title>
        <authorList>
            <person name="Cheng Q."/>
        </authorList>
    </citation>
    <scope>NUCLEOTIDE SEQUENCE [LARGE SCALE GENOMIC DNA]</scope>
    <source>
        <strain evidence="9 10">NL1</strain>
    </source>
</reference>
<feature type="region of interest" description="Disordered" evidence="8">
    <location>
        <begin position="38"/>
        <end position="223"/>
    </location>
</feature>
<feature type="compositionally biased region" description="Polar residues" evidence="8">
    <location>
        <begin position="147"/>
        <end position="159"/>
    </location>
</feature>
<dbReference type="PANTHER" id="PTHR13437:SF2">
    <property type="entry name" value="NUCLEOPORIN P58_P45"/>
    <property type="match status" value="1"/>
</dbReference>
<feature type="compositionally biased region" description="Low complexity" evidence="8">
    <location>
        <begin position="170"/>
        <end position="184"/>
    </location>
</feature>
<dbReference type="GO" id="GO:0015031">
    <property type="term" value="P:protein transport"/>
    <property type="evidence" value="ECO:0007669"/>
    <property type="project" value="UniProtKB-KW"/>
</dbReference>
<proteinExistence type="predicted"/>
<evidence type="ECO:0008006" key="11">
    <source>
        <dbReference type="Google" id="ProtNLM"/>
    </source>
</evidence>
<feature type="compositionally biased region" description="Polar residues" evidence="8">
    <location>
        <begin position="112"/>
        <end position="121"/>
    </location>
</feature>
<evidence type="ECO:0000313" key="10">
    <source>
        <dbReference type="Proteomes" id="UP000242519"/>
    </source>
</evidence>
<comment type="caution">
    <text evidence="9">The sequence shown here is derived from an EMBL/GenBank/DDBJ whole genome shotgun (WGS) entry which is preliminary data.</text>
</comment>
<dbReference type="InParanoid" id="A0A218Z337"/>
<evidence type="ECO:0000256" key="6">
    <source>
        <dbReference type="ARBA" id="ARBA00023132"/>
    </source>
</evidence>
<evidence type="ECO:0000256" key="3">
    <source>
        <dbReference type="ARBA" id="ARBA00022816"/>
    </source>
</evidence>
<keyword evidence="10" id="KW-1185">Reference proteome</keyword>
<keyword evidence="5" id="KW-0811">Translocation</keyword>
<evidence type="ECO:0000256" key="8">
    <source>
        <dbReference type="SAM" id="MobiDB-lite"/>
    </source>
</evidence>
<dbReference type="GO" id="GO:0005643">
    <property type="term" value="C:nuclear pore"/>
    <property type="evidence" value="ECO:0007669"/>
    <property type="project" value="UniProtKB-SubCell"/>
</dbReference>
<evidence type="ECO:0000256" key="5">
    <source>
        <dbReference type="ARBA" id="ARBA00023010"/>
    </source>
</evidence>
<evidence type="ECO:0000313" key="9">
    <source>
        <dbReference type="EMBL" id="OWP01655.1"/>
    </source>
</evidence>
<dbReference type="Proteomes" id="UP000242519">
    <property type="component" value="Unassembled WGS sequence"/>
</dbReference>
<evidence type="ECO:0000256" key="1">
    <source>
        <dbReference type="ARBA" id="ARBA00004567"/>
    </source>
</evidence>
<dbReference type="GO" id="GO:0008139">
    <property type="term" value="F:nuclear localization sequence binding"/>
    <property type="evidence" value="ECO:0007669"/>
    <property type="project" value="InterPro"/>
</dbReference>
<dbReference type="EMBL" id="MZNU01000263">
    <property type="protein sequence ID" value="OWP01655.1"/>
    <property type="molecule type" value="Genomic_DNA"/>
</dbReference>
<dbReference type="InterPro" id="IPR025574">
    <property type="entry name" value="Nucleoporin_FG_rpt"/>
</dbReference>
<evidence type="ECO:0000256" key="4">
    <source>
        <dbReference type="ARBA" id="ARBA00022927"/>
    </source>
</evidence>
<sequence length="466" mass="48131">MFGTAGASKPGGLFGLSTTSAAQTGGLFGSTPASQPAAGGLFGTAPAQGQTGGLFGSNSATSKAGGGLFGSTATTQPQTGGLFGSAQPQQQSGGLFGSTATSQPAPTGLFGASTTTSQPQQAGGLFGATNNAAPSLNSNPGGGLFSGLNSQNATQNKPANSLFGGLGGSTTQNQTQQQQQQQQQPGSMLNQNQGSGLFGATLGGGLTLGQSTNSPQSQSVPGVRIDVSQLRGTTRFTDLHDDIQKQITMYDDVIQSQIRLKYDCDAIMPAHANQLAQVPNDVEFCRRKRIGVENSQDSDAQAISIVGKLIKVDAEHAKLSFKAIDNLKLPPQYHNQGVYANDNLGQGNGDEDAQDIVGFFGSTADELAATLNTYQKHIMEIEQHLRSVEASSAQQINALVAKRKGATTAQEDPTNELFGVLRDFEHGLLSVAGKIGASREGVRTLQLGQFNSGHNGKTNGHKSGLY</sequence>
<dbReference type="Pfam" id="PF21121">
    <property type="entry name" value="Nup49_C"/>
    <property type="match status" value="1"/>
</dbReference>
<keyword evidence="4" id="KW-0653">Protein transport</keyword>
<feature type="compositionally biased region" description="Polar residues" evidence="8">
    <location>
        <begin position="86"/>
        <end position="105"/>
    </location>
</feature>
<comment type="subcellular location">
    <subcellularLocation>
        <location evidence="1">Nucleus</location>
        <location evidence="1">Nuclear pore complex</location>
    </subcellularLocation>
</comment>
<dbReference type="Pfam" id="PF13634">
    <property type="entry name" value="Nucleoporin_FG"/>
    <property type="match status" value="1"/>
</dbReference>
<accession>A0A218Z337</accession>
<protein>
    <recommendedName>
        <fullName evidence="11">Nucleoporin NUP49/NSP49</fullName>
    </recommendedName>
</protein>
<dbReference type="InterPro" id="IPR024882">
    <property type="entry name" value="NUP58/p45/49"/>
</dbReference>
<keyword evidence="7" id="KW-0539">Nucleus</keyword>